<dbReference type="EMBL" id="JAXIVS010000003">
    <property type="protein sequence ID" value="MDY7226736.1"/>
    <property type="molecule type" value="Genomic_DNA"/>
</dbReference>
<proteinExistence type="predicted"/>
<name>A0ABU5H095_9BACT</name>
<gene>
    <name evidence="1" type="ORF">SYV04_10070</name>
</gene>
<sequence>MSVFNKMLASVGIGSAKVDARLNNGTVRVGGSLEGEINIQGGSAEQHIDRIYLHLMTQYLKQQGDNTQRINHVIEKWEISQPLTIGPGEQVDIPFTLEVPLTTPVTLGKVPVWLKTGLDIDNAIDPKDTDQLEVLPHPHMQAVLNAVKHLGFRLKTSTCEYSTSKSRLEPFVQEIEFYPPESFGVSVRELELIFFLEPHRVEVLVEVDRKGSGVGGLLARAFDMDERKNFIRFSQEELERGREYIGKQLTAVIAQLAR</sequence>
<evidence type="ECO:0000313" key="2">
    <source>
        <dbReference type="Proteomes" id="UP001291309"/>
    </source>
</evidence>
<keyword evidence="2" id="KW-1185">Reference proteome</keyword>
<dbReference type="InterPro" id="IPR009776">
    <property type="entry name" value="Spore_0_M"/>
</dbReference>
<dbReference type="Pfam" id="PF07070">
    <property type="entry name" value="Spo0M"/>
    <property type="match status" value="1"/>
</dbReference>
<evidence type="ECO:0000313" key="1">
    <source>
        <dbReference type="EMBL" id="MDY7226736.1"/>
    </source>
</evidence>
<reference evidence="1 2" key="1">
    <citation type="submission" date="2023-12" db="EMBL/GenBank/DDBJ databases">
        <title>the genome sequence of Hyalangium sp. s54d21.</title>
        <authorList>
            <person name="Zhang X."/>
        </authorList>
    </citation>
    <scope>NUCLEOTIDE SEQUENCE [LARGE SCALE GENOMIC DNA]</scope>
    <source>
        <strain evidence="2">s54d21</strain>
    </source>
</reference>
<dbReference type="PANTHER" id="PTHR40053:SF1">
    <property type="entry name" value="SPORULATION-CONTROL PROTEIN SPO0M"/>
    <property type="match status" value="1"/>
</dbReference>
<dbReference type="PANTHER" id="PTHR40053">
    <property type="entry name" value="SPORULATION-CONTROL PROTEIN SPO0M"/>
    <property type="match status" value="1"/>
</dbReference>
<dbReference type="Proteomes" id="UP001291309">
    <property type="component" value="Unassembled WGS sequence"/>
</dbReference>
<organism evidence="1 2">
    <name type="scientific">Hyalangium rubrum</name>
    <dbReference type="NCBI Taxonomy" id="3103134"/>
    <lineage>
        <taxon>Bacteria</taxon>
        <taxon>Pseudomonadati</taxon>
        <taxon>Myxococcota</taxon>
        <taxon>Myxococcia</taxon>
        <taxon>Myxococcales</taxon>
        <taxon>Cystobacterineae</taxon>
        <taxon>Archangiaceae</taxon>
        <taxon>Hyalangium</taxon>
    </lineage>
</organism>
<comment type="caution">
    <text evidence="1">The sequence shown here is derived from an EMBL/GenBank/DDBJ whole genome shotgun (WGS) entry which is preliminary data.</text>
</comment>
<protein>
    <submittedName>
        <fullName evidence="1">Sporulation protein</fullName>
    </submittedName>
</protein>
<accession>A0ABU5H095</accession>
<dbReference type="RefSeq" id="WP_321545463.1">
    <property type="nucleotide sequence ID" value="NZ_JAXIVS010000003.1"/>
</dbReference>